<dbReference type="RefSeq" id="WP_327787792.1">
    <property type="nucleotide sequence ID" value="NZ_JARGEQ010000016.1"/>
</dbReference>
<organism evidence="9 10">
    <name type="scientific">Marinimicrococcus flavescens</name>
    <dbReference type="NCBI Taxonomy" id="3031815"/>
    <lineage>
        <taxon>Bacteria</taxon>
        <taxon>Pseudomonadati</taxon>
        <taxon>Pseudomonadota</taxon>
        <taxon>Alphaproteobacteria</taxon>
        <taxon>Geminicoccales</taxon>
        <taxon>Geminicoccaceae</taxon>
        <taxon>Marinimicrococcus</taxon>
    </lineage>
</organism>
<keyword evidence="10" id="KW-1185">Reference proteome</keyword>
<dbReference type="GO" id="GO:0005886">
    <property type="term" value="C:plasma membrane"/>
    <property type="evidence" value="ECO:0007669"/>
    <property type="project" value="TreeGrafter"/>
</dbReference>
<dbReference type="Gene3D" id="1.10.8.640">
    <property type="entry name" value="Cytochrome C biogenesis protein"/>
    <property type="match status" value="1"/>
</dbReference>
<evidence type="ECO:0000313" key="10">
    <source>
        <dbReference type="Proteomes" id="UP001301140"/>
    </source>
</evidence>
<feature type="signal peptide" evidence="7">
    <location>
        <begin position="1"/>
        <end position="20"/>
    </location>
</feature>
<keyword evidence="5" id="KW-0201">Cytochrome c-type biogenesis</keyword>
<evidence type="ECO:0000256" key="1">
    <source>
        <dbReference type="ARBA" id="ARBA00010342"/>
    </source>
</evidence>
<comment type="similarity">
    <text evidence="1 7">Belongs to the CcmH/CycL/Ccl2/NrfF family.</text>
</comment>
<evidence type="ECO:0000256" key="6">
    <source>
        <dbReference type="ARBA" id="ARBA00023004"/>
    </source>
</evidence>
<sequence>MRRLAMLLLALFLVAGPALGALSPDEELADPALEARARALSKELRCLVCQNQSIDDSDADLARDLRLIVRERLLAGEDESQIKAYLTERYGDFVLLTPPVRPATWALWFGPLLLLAGGGALCVVFLRRRRTGLVEPEPLGPDEQARLRALLAERGKETSP</sequence>
<keyword evidence="2 7" id="KW-0349">Heme</keyword>
<protein>
    <recommendedName>
        <fullName evidence="7">Cytochrome c-type biogenesis protein</fullName>
    </recommendedName>
</protein>
<dbReference type="CDD" id="cd16378">
    <property type="entry name" value="CcmH_N"/>
    <property type="match status" value="1"/>
</dbReference>
<dbReference type="EMBL" id="JARGEQ010000016">
    <property type="protein sequence ID" value="MDF1585377.1"/>
    <property type="molecule type" value="Genomic_DNA"/>
</dbReference>
<dbReference type="AlphaFoldDB" id="A0AAP3V227"/>
<feature type="transmembrane region" description="Helical" evidence="7">
    <location>
        <begin position="105"/>
        <end position="126"/>
    </location>
</feature>
<evidence type="ECO:0000256" key="7">
    <source>
        <dbReference type="RuleBase" id="RU364112"/>
    </source>
</evidence>
<dbReference type="InterPro" id="IPR051263">
    <property type="entry name" value="C-type_cytochrome_biogenesis"/>
</dbReference>
<keyword evidence="7" id="KW-0472">Membrane</keyword>
<comment type="function">
    <text evidence="7">Possible subunit of a heme lyase.</text>
</comment>
<evidence type="ECO:0000259" key="8">
    <source>
        <dbReference type="Pfam" id="PF03918"/>
    </source>
</evidence>
<evidence type="ECO:0000256" key="4">
    <source>
        <dbReference type="ARBA" id="ARBA00022729"/>
    </source>
</evidence>
<feature type="chain" id="PRO_5042667228" description="Cytochrome c-type biogenesis protein" evidence="7">
    <location>
        <begin position="21"/>
        <end position="160"/>
    </location>
</feature>
<dbReference type="GO" id="GO:0046872">
    <property type="term" value="F:metal ion binding"/>
    <property type="evidence" value="ECO:0007669"/>
    <property type="project" value="UniProtKB-KW"/>
</dbReference>
<evidence type="ECO:0000313" key="9">
    <source>
        <dbReference type="EMBL" id="MDF1585377.1"/>
    </source>
</evidence>
<keyword evidence="6 7" id="KW-0408">Iron</keyword>
<dbReference type="Proteomes" id="UP001301140">
    <property type="component" value="Unassembled WGS sequence"/>
</dbReference>
<keyword evidence="3 7" id="KW-0479">Metal-binding</keyword>
<proteinExistence type="inferred from homology"/>
<keyword evidence="7" id="KW-1133">Transmembrane helix</keyword>
<dbReference type="InterPro" id="IPR038297">
    <property type="entry name" value="CcmH/CycL/NrfF/Ccl2_sf"/>
</dbReference>
<keyword evidence="4 7" id="KW-0732">Signal</keyword>
<keyword evidence="7" id="KW-0812">Transmembrane</keyword>
<accession>A0AAP3V227</accession>
<dbReference type="PANTHER" id="PTHR47870">
    <property type="entry name" value="CYTOCHROME C-TYPE BIOGENESIS PROTEIN CCMH"/>
    <property type="match status" value="1"/>
</dbReference>
<evidence type="ECO:0000256" key="2">
    <source>
        <dbReference type="ARBA" id="ARBA00022617"/>
    </source>
</evidence>
<dbReference type="Pfam" id="PF03918">
    <property type="entry name" value="CcmH"/>
    <property type="match status" value="1"/>
</dbReference>
<dbReference type="GO" id="GO:0017004">
    <property type="term" value="P:cytochrome complex assembly"/>
    <property type="evidence" value="ECO:0007669"/>
    <property type="project" value="UniProtKB-KW"/>
</dbReference>
<name>A0AAP3V227_9PROT</name>
<dbReference type="PANTHER" id="PTHR47870:SF1">
    <property type="entry name" value="CYTOCHROME C-TYPE BIOGENESIS PROTEIN CCMH"/>
    <property type="match status" value="1"/>
</dbReference>
<gene>
    <name evidence="9" type="ORF">PZ740_03140</name>
</gene>
<evidence type="ECO:0000256" key="5">
    <source>
        <dbReference type="ARBA" id="ARBA00022748"/>
    </source>
</evidence>
<comment type="caution">
    <text evidence="9">The sequence shown here is derived from an EMBL/GenBank/DDBJ whole genome shotgun (WGS) entry which is preliminary data.</text>
</comment>
<feature type="domain" description="CcmH/CycL/Ccl2/NrfF N-terminal" evidence="8">
    <location>
        <begin position="9"/>
        <end position="151"/>
    </location>
</feature>
<dbReference type="InterPro" id="IPR005616">
    <property type="entry name" value="CcmH/CycL/Ccl2/NrfF_N"/>
</dbReference>
<evidence type="ECO:0000256" key="3">
    <source>
        <dbReference type="ARBA" id="ARBA00022723"/>
    </source>
</evidence>
<reference evidence="9 10" key="1">
    <citation type="submission" date="2023-03" db="EMBL/GenBank/DDBJ databases">
        <title>YIM 152171 draft genome.</title>
        <authorList>
            <person name="Yang Z."/>
        </authorList>
    </citation>
    <scope>NUCLEOTIDE SEQUENCE [LARGE SCALE GENOMIC DNA]</scope>
    <source>
        <strain evidence="9 10">YIM 152171</strain>
    </source>
</reference>